<organism evidence="2 3">
    <name type="scientific">Thalassolituus maritimus</name>
    <dbReference type="NCBI Taxonomy" id="484498"/>
    <lineage>
        <taxon>Bacteria</taxon>
        <taxon>Pseudomonadati</taxon>
        <taxon>Pseudomonadota</taxon>
        <taxon>Gammaproteobacteria</taxon>
        <taxon>Oceanospirillales</taxon>
        <taxon>Oceanospirillaceae</taxon>
        <taxon>Thalassolituus</taxon>
    </lineage>
</organism>
<accession>A0A1N7PCA5</accession>
<keyword evidence="3" id="KW-1185">Reference proteome</keyword>
<dbReference type="Pfam" id="PF00069">
    <property type="entry name" value="Pkinase"/>
    <property type="match status" value="1"/>
</dbReference>
<dbReference type="AlphaFoldDB" id="A0A1N7PCA5"/>
<dbReference type="RefSeq" id="WP_076517129.1">
    <property type="nucleotide sequence ID" value="NZ_FTOH01000009.1"/>
</dbReference>
<reference evidence="3" key="1">
    <citation type="submission" date="2017-01" db="EMBL/GenBank/DDBJ databases">
        <authorList>
            <person name="Varghese N."/>
            <person name="Submissions S."/>
        </authorList>
    </citation>
    <scope>NUCLEOTIDE SEQUENCE [LARGE SCALE GENOMIC DNA]</scope>
    <source>
        <strain evidence="3">DSM 24913</strain>
    </source>
</reference>
<feature type="domain" description="Protein kinase" evidence="1">
    <location>
        <begin position="29"/>
        <end position="332"/>
    </location>
</feature>
<dbReference type="InterPro" id="IPR000719">
    <property type="entry name" value="Prot_kinase_dom"/>
</dbReference>
<dbReference type="EMBL" id="FTOH01000009">
    <property type="protein sequence ID" value="SIT08170.1"/>
    <property type="molecule type" value="Genomic_DNA"/>
</dbReference>
<protein>
    <submittedName>
        <fullName evidence="2">Protein kinase domain-containing protein</fullName>
    </submittedName>
</protein>
<dbReference type="Proteomes" id="UP000185639">
    <property type="component" value="Unassembled WGS sequence"/>
</dbReference>
<dbReference type="InterPro" id="IPR011009">
    <property type="entry name" value="Kinase-like_dom_sf"/>
</dbReference>
<dbReference type="GO" id="GO:0004672">
    <property type="term" value="F:protein kinase activity"/>
    <property type="evidence" value="ECO:0007669"/>
    <property type="project" value="InterPro"/>
</dbReference>
<dbReference type="SMART" id="SM00220">
    <property type="entry name" value="S_TKc"/>
    <property type="match status" value="1"/>
</dbReference>
<sequence length="484" mass="54435">MTEQTDTEQNVNAASKKERLVLDEYGAEYTLIKKLNSGGQGVVWTTNHHNTLVKTSNQKDQQKRKRWSDHIRWILRQDLEGFSIASPKALITKPVPGYVMELMDGLHALEKDMQRNLDALSNGEGLQGFLNTGGLRRRLLLLSELAGTLARLHGKGLAYGDLSPSNVYVSESIGDSRLWLIDCDNICTNERAGWEHLYTPGYGAPEVVRGESGVNSLTDAWSFAVIAYQLLTSNHPLIGELVDEGGDFDGIEDFDDLSPEELQDKAFSGEIPWICDPEDDRNAAEGGIPMRMVASPQMQTLFHRTFEQGRNSAWDRPTMAEWRSAIDEADALTMDCHNSECRSTFIRSKNCPFCDSETSIDNHLLMTALVYADDPELDRSLLKMGYGRVVNMDETITFKRIPAGTPVHHDSEDVFQVRLTHEGMALKVVPGQQITIKANDNAREITQGFTLPQHKKQRRKYFIHLTTDTSPDDVVTHPVWAFIW</sequence>
<dbReference type="SUPFAM" id="SSF56112">
    <property type="entry name" value="Protein kinase-like (PK-like)"/>
    <property type="match status" value="1"/>
</dbReference>
<evidence type="ECO:0000259" key="1">
    <source>
        <dbReference type="PROSITE" id="PS50011"/>
    </source>
</evidence>
<keyword evidence="2" id="KW-0418">Kinase</keyword>
<dbReference type="STRING" id="484498.SAMN05421686_10983"/>
<evidence type="ECO:0000313" key="3">
    <source>
        <dbReference type="Proteomes" id="UP000185639"/>
    </source>
</evidence>
<keyword evidence="2" id="KW-0808">Transferase</keyword>
<dbReference type="Gene3D" id="1.10.510.10">
    <property type="entry name" value="Transferase(Phosphotransferase) domain 1"/>
    <property type="match status" value="1"/>
</dbReference>
<name>A0A1N7PCA5_9GAMM</name>
<dbReference type="PANTHER" id="PTHR24347">
    <property type="entry name" value="SERINE/THREONINE-PROTEIN KINASE"/>
    <property type="match status" value="1"/>
</dbReference>
<evidence type="ECO:0000313" key="2">
    <source>
        <dbReference type="EMBL" id="SIT08170.1"/>
    </source>
</evidence>
<gene>
    <name evidence="2" type="ORF">SAMN05421686_10983</name>
</gene>
<proteinExistence type="predicted"/>
<dbReference type="GO" id="GO:0005524">
    <property type="term" value="F:ATP binding"/>
    <property type="evidence" value="ECO:0007669"/>
    <property type="project" value="InterPro"/>
</dbReference>
<dbReference type="PROSITE" id="PS50011">
    <property type="entry name" value="PROTEIN_KINASE_DOM"/>
    <property type="match status" value="1"/>
</dbReference>